<gene>
    <name evidence="1" type="ORF">SAMN02745130_01033</name>
</gene>
<proteinExistence type="predicted"/>
<protein>
    <submittedName>
        <fullName evidence="1">Uncharacterized protein</fullName>
    </submittedName>
</protein>
<reference evidence="1 2" key="1">
    <citation type="submission" date="2017-02" db="EMBL/GenBank/DDBJ databases">
        <authorList>
            <person name="Peterson S.W."/>
        </authorList>
    </citation>
    <scope>NUCLEOTIDE SEQUENCE [LARGE SCALE GENOMIC DNA]</scope>
    <source>
        <strain evidence="1 2">ATCC 49788</strain>
    </source>
</reference>
<accession>A0A1T4W515</accession>
<keyword evidence="2" id="KW-1185">Reference proteome</keyword>
<dbReference type="AlphaFoldDB" id="A0A1T4W515"/>
<dbReference type="RefSeq" id="WP_078921517.1">
    <property type="nucleotide sequence ID" value="NZ_FUYB01000003.1"/>
</dbReference>
<sequence>MNQPVKVMAALKAFDDLESDLDSLGISEYPESVALLEELKARLHDLQTVPAVSWICKDCLFRCLRENTCDNAEAVDVLHPQSRPSVCELYVPCGNGSVPVGGEV</sequence>
<evidence type="ECO:0000313" key="1">
    <source>
        <dbReference type="EMBL" id="SKA72323.1"/>
    </source>
</evidence>
<name>A0A1T4W515_9GAMM</name>
<dbReference type="Proteomes" id="UP000190460">
    <property type="component" value="Unassembled WGS sequence"/>
</dbReference>
<evidence type="ECO:0000313" key="2">
    <source>
        <dbReference type="Proteomes" id="UP000190460"/>
    </source>
</evidence>
<organism evidence="1 2">
    <name type="scientific">Thiothrix eikelboomii</name>
    <dbReference type="NCBI Taxonomy" id="92487"/>
    <lineage>
        <taxon>Bacteria</taxon>
        <taxon>Pseudomonadati</taxon>
        <taxon>Pseudomonadota</taxon>
        <taxon>Gammaproteobacteria</taxon>
        <taxon>Thiotrichales</taxon>
        <taxon>Thiotrichaceae</taxon>
        <taxon>Thiothrix</taxon>
    </lineage>
</organism>
<dbReference type="STRING" id="92487.SAMN02745130_01033"/>
<dbReference type="EMBL" id="FUYB01000003">
    <property type="protein sequence ID" value="SKA72323.1"/>
    <property type="molecule type" value="Genomic_DNA"/>
</dbReference>